<dbReference type="Gene3D" id="3.40.50.720">
    <property type="entry name" value="NAD(P)-binding Rossmann-like Domain"/>
    <property type="match status" value="1"/>
</dbReference>
<evidence type="ECO:0000313" key="3">
    <source>
        <dbReference type="Proteomes" id="UP000265703"/>
    </source>
</evidence>
<protein>
    <submittedName>
        <fullName evidence="2">Uncharacterized protein</fullName>
    </submittedName>
</protein>
<keyword evidence="3" id="KW-1185">Reference proteome</keyword>
<name>A0A397S7T4_9GLOM</name>
<dbReference type="OrthoDB" id="2317797at2759"/>
<dbReference type="PANTHER" id="PTHR43157">
    <property type="entry name" value="PHOSPHATIDYLINOSITOL-GLYCAN BIOSYNTHESIS CLASS F PROTEIN-RELATED"/>
    <property type="match status" value="1"/>
</dbReference>
<dbReference type="PANTHER" id="PTHR43157:SF31">
    <property type="entry name" value="PHOSPHATIDYLINOSITOL-GLYCAN BIOSYNTHESIS CLASS F PROTEIN"/>
    <property type="match status" value="1"/>
</dbReference>
<organism evidence="2 3">
    <name type="scientific">Glomus cerebriforme</name>
    <dbReference type="NCBI Taxonomy" id="658196"/>
    <lineage>
        <taxon>Eukaryota</taxon>
        <taxon>Fungi</taxon>
        <taxon>Fungi incertae sedis</taxon>
        <taxon>Mucoromycota</taxon>
        <taxon>Glomeromycotina</taxon>
        <taxon>Glomeromycetes</taxon>
        <taxon>Glomerales</taxon>
        <taxon>Glomeraceae</taxon>
        <taxon>Glomus</taxon>
    </lineage>
</organism>
<dbReference type="Proteomes" id="UP000265703">
    <property type="component" value="Unassembled WGS sequence"/>
</dbReference>
<keyword evidence="1" id="KW-0560">Oxidoreductase</keyword>
<evidence type="ECO:0000256" key="1">
    <source>
        <dbReference type="ARBA" id="ARBA00023002"/>
    </source>
</evidence>
<proteinExistence type="predicted"/>
<dbReference type="GO" id="GO:0016491">
    <property type="term" value="F:oxidoreductase activity"/>
    <property type="evidence" value="ECO:0007669"/>
    <property type="project" value="UniProtKB-KW"/>
</dbReference>
<dbReference type="AlphaFoldDB" id="A0A397S7T4"/>
<dbReference type="STRING" id="658196.A0A397S7T4"/>
<accession>A0A397S7T4</accession>
<feature type="non-terminal residue" evidence="2">
    <location>
        <position position="92"/>
    </location>
</feature>
<gene>
    <name evidence="2" type="ORF">C1645_678453</name>
</gene>
<evidence type="ECO:0000313" key="2">
    <source>
        <dbReference type="EMBL" id="RIA80796.1"/>
    </source>
</evidence>
<feature type="non-terminal residue" evidence="2">
    <location>
        <position position="1"/>
    </location>
</feature>
<comment type="caution">
    <text evidence="2">The sequence shown here is derived from an EMBL/GenBank/DDBJ whole genome shotgun (WGS) entry which is preliminary data.</text>
</comment>
<sequence>DITTYSLHPGVVKTNIDSHNNVLTSLYLKLLIKMYGITVEQGAANVLYPILSPENKETGKYYHDGIEKEPNKIASDPEVVKKLWDVSEQILK</sequence>
<dbReference type="EMBL" id="QKYT01000895">
    <property type="protein sequence ID" value="RIA80796.1"/>
    <property type="molecule type" value="Genomic_DNA"/>
</dbReference>
<reference evidence="2 3" key="1">
    <citation type="submission" date="2018-06" db="EMBL/GenBank/DDBJ databases">
        <title>Comparative genomics reveals the genomic features of Rhizophagus irregularis, R. cerebriforme, R. diaphanum and Gigaspora rosea, and their symbiotic lifestyle signature.</title>
        <authorList>
            <person name="Morin E."/>
            <person name="San Clemente H."/>
            <person name="Chen E.C.H."/>
            <person name="De La Providencia I."/>
            <person name="Hainaut M."/>
            <person name="Kuo A."/>
            <person name="Kohler A."/>
            <person name="Murat C."/>
            <person name="Tang N."/>
            <person name="Roy S."/>
            <person name="Loubradou J."/>
            <person name="Henrissat B."/>
            <person name="Grigoriev I.V."/>
            <person name="Corradi N."/>
            <person name="Roux C."/>
            <person name="Martin F.M."/>
        </authorList>
    </citation>
    <scope>NUCLEOTIDE SEQUENCE [LARGE SCALE GENOMIC DNA]</scope>
    <source>
        <strain evidence="2 3">DAOM 227022</strain>
    </source>
</reference>